<evidence type="ECO:0000313" key="3">
    <source>
        <dbReference type="Proteomes" id="UP000232149"/>
    </source>
</evidence>
<feature type="region of interest" description="Disordered" evidence="1">
    <location>
        <begin position="29"/>
        <end position="52"/>
    </location>
</feature>
<organism evidence="2 3">
    <name type="scientific">Leptospira adleri</name>
    <dbReference type="NCBI Taxonomy" id="2023186"/>
    <lineage>
        <taxon>Bacteria</taxon>
        <taxon>Pseudomonadati</taxon>
        <taxon>Spirochaetota</taxon>
        <taxon>Spirochaetia</taxon>
        <taxon>Leptospirales</taxon>
        <taxon>Leptospiraceae</taxon>
        <taxon>Leptospira</taxon>
    </lineage>
</organism>
<keyword evidence="3" id="KW-1185">Reference proteome</keyword>
<gene>
    <name evidence="2" type="ORF">CH376_21955</name>
</gene>
<name>A0ABX4NSP3_9LEPT</name>
<evidence type="ECO:0000313" key="2">
    <source>
        <dbReference type="EMBL" id="PJZ59783.1"/>
    </source>
</evidence>
<accession>A0ABX4NSP3</accession>
<comment type="caution">
    <text evidence="2">The sequence shown here is derived from an EMBL/GenBank/DDBJ whole genome shotgun (WGS) entry which is preliminary data.</text>
</comment>
<proteinExistence type="predicted"/>
<dbReference type="Proteomes" id="UP000232149">
    <property type="component" value="Unassembled WGS sequence"/>
</dbReference>
<protein>
    <submittedName>
        <fullName evidence="2">Uncharacterized protein</fullName>
    </submittedName>
</protein>
<sequence length="108" mass="11951">MEEAGSRENSGDFPLSEKSYVVNVNSFCRSSDDSSVKSRGPHPELGGGGEVAGKLGRLFSIRKILCCQREFFLSEFRRGARSVLYLSLRASAKDSWMGRIGLVIFLKN</sequence>
<dbReference type="EMBL" id="NPDU01000098">
    <property type="protein sequence ID" value="PJZ59783.1"/>
    <property type="molecule type" value="Genomic_DNA"/>
</dbReference>
<reference evidence="2 3" key="1">
    <citation type="submission" date="2017-07" db="EMBL/GenBank/DDBJ databases">
        <title>Leptospira spp. isolated from tropical soils.</title>
        <authorList>
            <person name="Thibeaux R."/>
            <person name="Iraola G."/>
            <person name="Ferres I."/>
            <person name="Bierque E."/>
            <person name="Girault D."/>
            <person name="Soupe-Gilbert M.-E."/>
            <person name="Picardeau M."/>
            <person name="Goarant C."/>
        </authorList>
    </citation>
    <scope>NUCLEOTIDE SEQUENCE [LARGE SCALE GENOMIC DNA]</scope>
    <source>
        <strain evidence="2 3">FH2-B-D1</strain>
    </source>
</reference>
<evidence type="ECO:0000256" key="1">
    <source>
        <dbReference type="SAM" id="MobiDB-lite"/>
    </source>
</evidence>